<proteinExistence type="inferred from homology"/>
<dbReference type="InterPro" id="IPR016305">
    <property type="entry name" value="Mannose-6-P_Isomerase"/>
</dbReference>
<evidence type="ECO:0000259" key="13">
    <source>
        <dbReference type="Pfam" id="PF20512"/>
    </source>
</evidence>
<keyword evidence="6 11" id="KW-0862">Zinc</keyword>
<dbReference type="GO" id="GO:0008270">
    <property type="term" value="F:zinc ion binding"/>
    <property type="evidence" value="ECO:0007669"/>
    <property type="project" value="InterPro"/>
</dbReference>
<dbReference type="InterPro" id="IPR046458">
    <property type="entry name" value="PMI_typeI_hel"/>
</dbReference>
<evidence type="ECO:0000256" key="11">
    <source>
        <dbReference type="PIRSR" id="PIRSR001480-2"/>
    </source>
</evidence>
<dbReference type="NCBIfam" id="TIGR00218">
    <property type="entry name" value="manA"/>
    <property type="match status" value="1"/>
</dbReference>
<evidence type="ECO:0000256" key="2">
    <source>
        <dbReference type="ARBA" id="ARBA00004666"/>
    </source>
</evidence>
<dbReference type="InterPro" id="IPR046457">
    <property type="entry name" value="PMI_typeI_cat"/>
</dbReference>
<evidence type="ECO:0000256" key="1">
    <source>
        <dbReference type="ARBA" id="ARBA00000757"/>
    </source>
</evidence>
<dbReference type="Gene3D" id="2.60.120.10">
    <property type="entry name" value="Jelly Rolls"/>
    <property type="match status" value="2"/>
</dbReference>
<evidence type="ECO:0000313" key="15">
    <source>
        <dbReference type="Proteomes" id="UP001153620"/>
    </source>
</evidence>
<comment type="similarity">
    <text evidence="3">Belongs to the mannose-6-phosphate isomerase type 1 family.</text>
</comment>
<protein>
    <recommendedName>
        <fullName evidence="4">mannose-6-phosphate isomerase</fullName>
        <ecNumber evidence="4">5.3.1.8</ecNumber>
    </recommendedName>
    <alternativeName>
        <fullName evidence="8">Phosphohexomutase</fullName>
    </alternativeName>
    <alternativeName>
        <fullName evidence="9">Phosphomannose isomerase</fullName>
    </alternativeName>
</protein>
<dbReference type="Proteomes" id="UP001153620">
    <property type="component" value="Chromosome 2"/>
</dbReference>
<reference evidence="14" key="2">
    <citation type="submission" date="2022-10" db="EMBL/GenBank/DDBJ databases">
        <authorList>
            <consortium name="ENA_rothamsted_submissions"/>
            <consortium name="culmorum"/>
            <person name="King R."/>
        </authorList>
    </citation>
    <scope>NUCLEOTIDE SEQUENCE</scope>
</reference>
<comment type="pathway">
    <text evidence="2">Nucleotide-sugar biosynthesis; GDP-alpha-D-mannose biosynthesis; alpha-D-mannose 1-phosphate from D-fructose 6-phosphate: step 1/2.</text>
</comment>
<evidence type="ECO:0000256" key="3">
    <source>
        <dbReference type="ARBA" id="ARBA00010772"/>
    </source>
</evidence>
<dbReference type="GO" id="GO:0005829">
    <property type="term" value="C:cytosol"/>
    <property type="evidence" value="ECO:0007669"/>
    <property type="project" value="TreeGrafter"/>
</dbReference>
<dbReference type="PROSITE" id="PS00965">
    <property type="entry name" value="PMI_I_1"/>
    <property type="match status" value="1"/>
</dbReference>
<reference evidence="14" key="1">
    <citation type="submission" date="2022-01" db="EMBL/GenBank/DDBJ databases">
        <authorList>
            <person name="King R."/>
        </authorList>
    </citation>
    <scope>NUCLEOTIDE SEQUENCE</scope>
</reference>
<dbReference type="GO" id="GO:0005975">
    <property type="term" value="P:carbohydrate metabolic process"/>
    <property type="evidence" value="ECO:0007669"/>
    <property type="project" value="InterPro"/>
</dbReference>
<evidence type="ECO:0000259" key="12">
    <source>
        <dbReference type="Pfam" id="PF20511"/>
    </source>
</evidence>
<feature type="binding site" evidence="11">
    <location>
        <position position="123"/>
    </location>
    <ligand>
        <name>Zn(2+)</name>
        <dbReference type="ChEBI" id="CHEBI:29105"/>
    </ligand>
</feature>
<dbReference type="Gene3D" id="1.10.441.10">
    <property type="entry name" value="Phosphomannose Isomerase, domain 2"/>
    <property type="match status" value="1"/>
</dbReference>
<dbReference type="InterPro" id="IPR011051">
    <property type="entry name" value="RmlC_Cupin_sf"/>
</dbReference>
<feature type="binding site" evidence="11">
    <location>
        <position position="248"/>
    </location>
    <ligand>
        <name>Zn(2+)</name>
        <dbReference type="ChEBI" id="CHEBI:29105"/>
    </ligand>
</feature>
<evidence type="ECO:0000256" key="9">
    <source>
        <dbReference type="ARBA" id="ARBA00030762"/>
    </source>
</evidence>
<evidence type="ECO:0000256" key="7">
    <source>
        <dbReference type="ARBA" id="ARBA00023235"/>
    </source>
</evidence>
<dbReference type="EMBL" id="OU895878">
    <property type="protein sequence ID" value="CAG9805998.1"/>
    <property type="molecule type" value="Genomic_DNA"/>
</dbReference>
<organism evidence="14 15">
    <name type="scientific">Chironomus riparius</name>
    <dbReference type="NCBI Taxonomy" id="315576"/>
    <lineage>
        <taxon>Eukaryota</taxon>
        <taxon>Metazoa</taxon>
        <taxon>Ecdysozoa</taxon>
        <taxon>Arthropoda</taxon>
        <taxon>Hexapoda</taxon>
        <taxon>Insecta</taxon>
        <taxon>Pterygota</taxon>
        <taxon>Neoptera</taxon>
        <taxon>Endopterygota</taxon>
        <taxon>Diptera</taxon>
        <taxon>Nematocera</taxon>
        <taxon>Chironomoidea</taxon>
        <taxon>Chironomidae</taxon>
        <taxon>Chironominae</taxon>
        <taxon>Chironomus</taxon>
    </lineage>
</organism>
<dbReference type="CDD" id="cd07011">
    <property type="entry name" value="cupin_PMI_type_I_N"/>
    <property type="match status" value="1"/>
</dbReference>
<gene>
    <name evidence="14" type="ORF">CHIRRI_LOCUS8864</name>
</gene>
<dbReference type="EC" id="5.3.1.8" evidence="4"/>
<dbReference type="Pfam" id="PF20511">
    <property type="entry name" value="PMI_typeI_cat"/>
    <property type="match status" value="1"/>
</dbReference>
<evidence type="ECO:0000256" key="6">
    <source>
        <dbReference type="ARBA" id="ARBA00022833"/>
    </source>
</evidence>
<keyword evidence="15" id="KW-1185">Reference proteome</keyword>
<feature type="domain" description="Phosphomannose isomerase type I catalytic" evidence="12">
    <location>
        <begin position="6"/>
        <end position="140"/>
    </location>
</feature>
<dbReference type="PIRSF" id="PIRSF001480">
    <property type="entry name" value="Mannose-6-phosphate_isomerase"/>
    <property type="match status" value="1"/>
</dbReference>
<dbReference type="PANTHER" id="PTHR10309">
    <property type="entry name" value="MANNOSE-6-PHOSPHATE ISOMERASE"/>
    <property type="match status" value="1"/>
</dbReference>
<evidence type="ECO:0000256" key="8">
    <source>
        <dbReference type="ARBA" id="ARBA00029741"/>
    </source>
</evidence>
<accession>A0A9N9RYX1</accession>
<dbReference type="InterPro" id="IPR018050">
    <property type="entry name" value="Pmannose_isomerase-type1_CS"/>
</dbReference>
<evidence type="ECO:0000256" key="5">
    <source>
        <dbReference type="ARBA" id="ARBA00022723"/>
    </source>
</evidence>
<feature type="binding site" evidence="11">
    <location>
        <position position="96"/>
    </location>
    <ligand>
        <name>Zn(2+)</name>
        <dbReference type="ChEBI" id="CHEBI:29105"/>
    </ligand>
</feature>
<dbReference type="AlphaFoldDB" id="A0A9N9RYX1"/>
<comment type="catalytic activity">
    <reaction evidence="1">
        <text>D-mannose 6-phosphate = D-fructose 6-phosphate</text>
        <dbReference type="Rhea" id="RHEA:12356"/>
        <dbReference type="ChEBI" id="CHEBI:58735"/>
        <dbReference type="ChEBI" id="CHEBI:61527"/>
        <dbReference type="EC" id="5.3.1.8"/>
    </reaction>
</comment>
<dbReference type="InterPro" id="IPR014710">
    <property type="entry name" value="RmlC-like_jellyroll"/>
</dbReference>
<comment type="cofactor">
    <cofactor evidence="11">
        <name>Zn(2+)</name>
        <dbReference type="ChEBI" id="CHEBI:29105"/>
    </cofactor>
    <text evidence="11">Binds 1 zinc ion per subunit.</text>
</comment>
<dbReference type="GO" id="GO:0004476">
    <property type="term" value="F:mannose-6-phosphate isomerase activity"/>
    <property type="evidence" value="ECO:0007669"/>
    <property type="project" value="UniProtKB-EC"/>
</dbReference>
<keyword evidence="5 11" id="KW-0479">Metal-binding</keyword>
<dbReference type="Pfam" id="PF20512">
    <property type="entry name" value="PMI_typeI_hel"/>
    <property type="match status" value="1"/>
</dbReference>
<sequence>MEILGDIKNYDWGKLGESSEVVKLAKLNDSSFVVENNKPYSELWMGDHVSGPSKVKSTGESLASFIQKDCESIIGGQPKLPFLLKVLSIRKALSIQVHPNKEEAERLHRLYPDVYKDPNHKPEIAIALTPFLALCDFRPHAEIYAQLKSHNELVELLGISNIDLIKTNGAEGLKTCYSKLMKSDDASIRKCIDGLAEKFKNDDSKLAEVFRTIQADFPYDVGSLSLFFLNLIEMKPGDSIYLAAKIPHAYLFGDCIECMSCSDNVVRAGLTPKFKDVENLLSMLIYDGSKADDKLFKPTVLDASHPHTYLFKPPIDDFAVCKIELPSDVNDYEVVNSKFGSIVLVISGNAKLSGSGMETLEIHRGSVIFLASKVGPKVSLTDIEDDFICYQAMFNNF</sequence>
<keyword evidence="7" id="KW-0413">Isomerase</keyword>
<feature type="active site" evidence="10">
    <location>
        <position position="267"/>
    </location>
</feature>
<evidence type="ECO:0000256" key="10">
    <source>
        <dbReference type="PIRSR" id="PIRSR001480-1"/>
    </source>
</evidence>
<dbReference type="InterPro" id="IPR001250">
    <property type="entry name" value="Man6P_Isoase-1"/>
</dbReference>
<dbReference type="GO" id="GO:0009298">
    <property type="term" value="P:GDP-mannose biosynthetic process"/>
    <property type="evidence" value="ECO:0007669"/>
    <property type="project" value="InterPro"/>
</dbReference>
<evidence type="ECO:0000256" key="4">
    <source>
        <dbReference type="ARBA" id="ARBA00011956"/>
    </source>
</evidence>
<dbReference type="PRINTS" id="PR00714">
    <property type="entry name" value="MAN6PISMRASE"/>
</dbReference>
<dbReference type="PANTHER" id="PTHR10309:SF0">
    <property type="entry name" value="MANNOSE-6-PHOSPHATE ISOMERASE"/>
    <property type="match status" value="1"/>
</dbReference>
<dbReference type="OrthoDB" id="6605218at2759"/>
<evidence type="ECO:0000313" key="14">
    <source>
        <dbReference type="EMBL" id="CAG9805998.1"/>
    </source>
</evidence>
<dbReference type="SUPFAM" id="SSF51182">
    <property type="entry name" value="RmlC-like cupins"/>
    <property type="match status" value="1"/>
</dbReference>
<feature type="domain" description="Phosphomannose isomerase type I helical insertion" evidence="13">
    <location>
        <begin position="171"/>
        <end position="229"/>
    </location>
</feature>
<name>A0A9N9RYX1_9DIPT</name>
<feature type="binding site" evidence="11">
    <location>
        <position position="98"/>
    </location>
    <ligand>
        <name>Zn(2+)</name>
        <dbReference type="ChEBI" id="CHEBI:29105"/>
    </ligand>
</feature>